<proteinExistence type="predicted"/>
<reference evidence="2 3" key="1">
    <citation type="submission" date="2020-08" db="EMBL/GenBank/DDBJ databases">
        <title>Genomic Encyclopedia of Type Strains, Phase IV (KMG-IV): sequencing the most valuable type-strain genomes for metagenomic binning, comparative biology and taxonomic classification.</title>
        <authorList>
            <person name="Goeker M."/>
        </authorList>
    </citation>
    <scope>NUCLEOTIDE SEQUENCE [LARGE SCALE GENOMIC DNA]</scope>
    <source>
        <strain evidence="2 3">DSM 23240</strain>
    </source>
</reference>
<dbReference type="RefSeq" id="WP_168053683.1">
    <property type="nucleotide sequence ID" value="NZ_JAAOZT010000003.1"/>
</dbReference>
<evidence type="ECO:0000313" key="3">
    <source>
        <dbReference type="Proteomes" id="UP000571084"/>
    </source>
</evidence>
<keyword evidence="1" id="KW-0812">Transmembrane</keyword>
<organism evidence="2 3">
    <name type="scientific">Glaciimonas immobilis</name>
    <dbReference type="NCBI Taxonomy" id="728004"/>
    <lineage>
        <taxon>Bacteria</taxon>
        <taxon>Pseudomonadati</taxon>
        <taxon>Pseudomonadota</taxon>
        <taxon>Betaproteobacteria</taxon>
        <taxon>Burkholderiales</taxon>
        <taxon>Oxalobacteraceae</taxon>
        <taxon>Glaciimonas</taxon>
    </lineage>
</organism>
<keyword evidence="1" id="KW-0472">Membrane</keyword>
<accession>A0A840RW01</accession>
<dbReference type="EMBL" id="JACHHQ010000007">
    <property type="protein sequence ID" value="MBB5201362.1"/>
    <property type="molecule type" value="Genomic_DNA"/>
</dbReference>
<keyword evidence="1" id="KW-1133">Transmembrane helix</keyword>
<name>A0A840RW01_9BURK</name>
<sequence>MNLFQSLIHTLKFILFTALLFVRPVIRVGCGGIAGISLFCTLFIFTFMRQETTPLFAFLWIGLGMTAVLWLYDVLIMLVAPDGFQLIFMV</sequence>
<comment type="caution">
    <text evidence="2">The sequence shown here is derived from an EMBL/GenBank/DDBJ whole genome shotgun (WGS) entry which is preliminary data.</text>
</comment>
<evidence type="ECO:0000313" key="2">
    <source>
        <dbReference type="EMBL" id="MBB5201362.1"/>
    </source>
</evidence>
<gene>
    <name evidence="2" type="ORF">HNR39_003215</name>
</gene>
<feature type="transmembrane region" description="Helical" evidence="1">
    <location>
        <begin position="29"/>
        <end position="49"/>
    </location>
</feature>
<dbReference type="AlphaFoldDB" id="A0A840RW01"/>
<dbReference type="Proteomes" id="UP000571084">
    <property type="component" value="Unassembled WGS sequence"/>
</dbReference>
<feature type="transmembrane region" description="Helical" evidence="1">
    <location>
        <begin position="55"/>
        <end position="80"/>
    </location>
</feature>
<evidence type="ECO:0000256" key="1">
    <source>
        <dbReference type="SAM" id="Phobius"/>
    </source>
</evidence>
<protein>
    <submittedName>
        <fullName evidence="2">Uncharacterized protein</fullName>
    </submittedName>
</protein>
<keyword evidence="3" id="KW-1185">Reference proteome</keyword>